<dbReference type="RefSeq" id="WP_145933554.1">
    <property type="nucleotide sequence ID" value="NZ_BNAV01000001.1"/>
</dbReference>
<dbReference type="GO" id="GO:0003677">
    <property type="term" value="F:DNA binding"/>
    <property type="evidence" value="ECO:0007669"/>
    <property type="project" value="UniProtKB-KW"/>
</dbReference>
<dbReference type="SMART" id="SM00347">
    <property type="entry name" value="HTH_MARR"/>
    <property type="match status" value="1"/>
</dbReference>
<name>A0A8H9IQU3_9PSEU</name>
<evidence type="ECO:0000256" key="2">
    <source>
        <dbReference type="ARBA" id="ARBA00023125"/>
    </source>
</evidence>
<dbReference type="PANTHER" id="PTHR42756:SF1">
    <property type="entry name" value="TRANSCRIPTIONAL REPRESSOR OF EMRAB OPERON"/>
    <property type="match status" value="1"/>
</dbReference>
<keyword evidence="1" id="KW-0805">Transcription regulation</keyword>
<dbReference type="PANTHER" id="PTHR42756">
    <property type="entry name" value="TRANSCRIPTIONAL REGULATOR, MARR"/>
    <property type="match status" value="1"/>
</dbReference>
<evidence type="ECO:0000256" key="1">
    <source>
        <dbReference type="ARBA" id="ARBA00023015"/>
    </source>
</evidence>
<dbReference type="AlphaFoldDB" id="A0A8H9IQU3"/>
<dbReference type="InterPro" id="IPR000835">
    <property type="entry name" value="HTH_MarR-typ"/>
</dbReference>
<proteinExistence type="predicted"/>
<accession>A0A8H9IQU3</accession>
<dbReference type="InterPro" id="IPR036388">
    <property type="entry name" value="WH-like_DNA-bd_sf"/>
</dbReference>
<comment type="caution">
    <text evidence="5">The sequence shown here is derived from an EMBL/GenBank/DDBJ whole genome shotgun (WGS) entry which is preliminary data.</text>
</comment>
<keyword evidence="2" id="KW-0238">DNA-binding</keyword>
<dbReference type="GO" id="GO:0003700">
    <property type="term" value="F:DNA-binding transcription factor activity"/>
    <property type="evidence" value="ECO:0007669"/>
    <property type="project" value="InterPro"/>
</dbReference>
<evidence type="ECO:0000313" key="5">
    <source>
        <dbReference type="EMBL" id="GHF34689.1"/>
    </source>
</evidence>
<reference evidence="5" key="1">
    <citation type="journal article" date="2014" name="Int. J. Syst. Evol. Microbiol.">
        <title>Complete genome sequence of Corynebacterium casei LMG S-19264T (=DSM 44701T), isolated from a smear-ripened cheese.</title>
        <authorList>
            <consortium name="US DOE Joint Genome Institute (JGI-PGF)"/>
            <person name="Walter F."/>
            <person name="Albersmeier A."/>
            <person name="Kalinowski J."/>
            <person name="Ruckert C."/>
        </authorList>
    </citation>
    <scope>NUCLEOTIDE SEQUENCE</scope>
    <source>
        <strain evidence="5">CGMCC 4.7679</strain>
    </source>
</reference>
<dbReference type="Proteomes" id="UP000658656">
    <property type="component" value="Unassembled WGS sequence"/>
</dbReference>
<dbReference type="SUPFAM" id="SSF46785">
    <property type="entry name" value="Winged helix' DNA-binding domain"/>
    <property type="match status" value="1"/>
</dbReference>
<gene>
    <name evidence="5" type="ORF">GCM10017566_04240</name>
</gene>
<feature type="domain" description="HTH marR-type" evidence="4">
    <location>
        <begin position="11"/>
        <end position="143"/>
    </location>
</feature>
<dbReference type="InterPro" id="IPR036390">
    <property type="entry name" value="WH_DNA-bd_sf"/>
</dbReference>
<keyword evidence="6" id="KW-1185">Reference proteome</keyword>
<reference evidence="5" key="2">
    <citation type="submission" date="2020-09" db="EMBL/GenBank/DDBJ databases">
        <authorList>
            <person name="Sun Q."/>
            <person name="Zhou Y."/>
        </authorList>
    </citation>
    <scope>NUCLEOTIDE SEQUENCE</scope>
    <source>
        <strain evidence="5">CGMCC 4.7679</strain>
    </source>
</reference>
<keyword evidence="3" id="KW-0804">Transcription</keyword>
<dbReference type="EMBL" id="BNAV01000001">
    <property type="protein sequence ID" value="GHF34689.1"/>
    <property type="molecule type" value="Genomic_DNA"/>
</dbReference>
<dbReference type="Pfam" id="PF12802">
    <property type="entry name" value="MarR_2"/>
    <property type="match status" value="1"/>
</dbReference>
<evidence type="ECO:0000259" key="4">
    <source>
        <dbReference type="PROSITE" id="PS50995"/>
    </source>
</evidence>
<organism evidence="5 6">
    <name type="scientific">Amycolatopsis bartoniae</name>
    <dbReference type="NCBI Taxonomy" id="941986"/>
    <lineage>
        <taxon>Bacteria</taxon>
        <taxon>Bacillati</taxon>
        <taxon>Actinomycetota</taxon>
        <taxon>Actinomycetes</taxon>
        <taxon>Pseudonocardiales</taxon>
        <taxon>Pseudonocardiaceae</taxon>
        <taxon>Amycolatopsis</taxon>
    </lineage>
</organism>
<evidence type="ECO:0000313" key="6">
    <source>
        <dbReference type="Proteomes" id="UP000658656"/>
    </source>
</evidence>
<dbReference type="OrthoDB" id="3177763at2"/>
<dbReference type="Gene3D" id="1.10.10.10">
    <property type="entry name" value="Winged helix-like DNA-binding domain superfamily/Winged helix DNA-binding domain"/>
    <property type="match status" value="1"/>
</dbReference>
<evidence type="ECO:0000256" key="3">
    <source>
        <dbReference type="ARBA" id="ARBA00023163"/>
    </source>
</evidence>
<protein>
    <submittedName>
        <fullName evidence="5">MarR family transcriptional regulator</fullName>
    </submittedName>
</protein>
<sequence length="155" mass="17124">MNGPEDTSRSQPRVTYLVKRLEQAVRSHLDEATGEVGLTTPQYAALSSLLTRPGTTSAELARMAFTSAQAMNQMVATLERKGLIRRESLPHHRKQLGIFLTDHGLECLRLCEERADQVEKRMFADLSAAEQRTLARLLRKCSSALAGDDARASGD</sequence>
<dbReference type="PROSITE" id="PS50995">
    <property type="entry name" value="HTH_MARR_2"/>
    <property type="match status" value="1"/>
</dbReference>